<dbReference type="PRINTS" id="PR00347">
    <property type="entry name" value="THAUMATIN"/>
</dbReference>
<dbReference type="SMART" id="SM00205">
    <property type="entry name" value="THN"/>
    <property type="match status" value="1"/>
</dbReference>
<evidence type="ECO:0000313" key="2">
    <source>
        <dbReference type="EMBL" id="KAF2099227.1"/>
    </source>
</evidence>
<feature type="disulfide bond" evidence="1">
    <location>
        <begin position="266"/>
        <end position="276"/>
    </location>
</feature>
<feature type="disulfide bond" evidence="1">
    <location>
        <begin position="256"/>
        <end position="265"/>
    </location>
</feature>
<organism evidence="2 3">
    <name type="scientific">Rhizodiscina lignyota</name>
    <dbReference type="NCBI Taxonomy" id="1504668"/>
    <lineage>
        <taxon>Eukaryota</taxon>
        <taxon>Fungi</taxon>
        <taxon>Dikarya</taxon>
        <taxon>Ascomycota</taxon>
        <taxon>Pezizomycotina</taxon>
        <taxon>Dothideomycetes</taxon>
        <taxon>Pleosporomycetidae</taxon>
        <taxon>Aulographales</taxon>
        <taxon>Rhizodiscinaceae</taxon>
        <taxon>Rhizodiscina</taxon>
    </lineage>
</organism>
<gene>
    <name evidence="2" type="ORF">NA57DRAFT_66308</name>
</gene>
<feature type="disulfide bond" evidence="1">
    <location>
        <begin position="173"/>
        <end position="289"/>
    </location>
</feature>
<dbReference type="AlphaFoldDB" id="A0A9P4IIS4"/>
<dbReference type="PIRSF" id="PIRSF002703">
    <property type="entry name" value="Thaumatin"/>
    <property type="match status" value="1"/>
</dbReference>
<evidence type="ECO:0000256" key="1">
    <source>
        <dbReference type="PIRSR" id="PIRSR002703-1"/>
    </source>
</evidence>
<dbReference type="PROSITE" id="PS51367">
    <property type="entry name" value="THAUMATIN_2"/>
    <property type="match status" value="1"/>
</dbReference>
<keyword evidence="1" id="KW-1015">Disulfide bond</keyword>
<dbReference type="Pfam" id="PF00314">
    <property type="entry name" value="Thaumatin"/>
    <property type="match status" value="1"/>
</dbReference>
<feature type="disulfide bond" evidence="1">
    <location>
        <begin position="109"/>
        <end position="115"/>
    </location>
</feature>
<dbReference type="Gene3D" id="2.60.110.10">
    <property type="entry name" value="Thaumatin"/>
    <property type="match status" value="1"/>
</dbReference>
<dbReference type="InterPro" id="IPR037176">
    <property type="entry name" value="Osmotin/thaumatin-like_sf"/>
</dbReference>
<reference evidence="2" key="1">
    <citation type="journal article" date="2020" name="Stud. Mycol.">
        <title>101 Dothideomycetes genomes: a test case for predicting lifestyles and emergence of pathogens.</title>
        <authorList>
            <person name="Haridas S."/>
            <person name="Albert R."/>
            <person name="Binder M."/>
            <person name="Bloem J."/>
            <person name="Labutti K."/>
            <person name="Salamov A."/>
            <person name="Andreopoulos B."/>
            <person name="Baker S."/>
            <person name="Barry K."/>
            <person name="Bills G."/>
            <person name="Bluhm B."/>
            <person name="Cannon C."/>
            <person name="Castanera R."/>
            <person name="Culley D."/>
            <person name="Daum C."/>
            <person name="Ezra D."/>
            <person name="Gonzalez J."/>
            <person name="Henrissat B."/>
            <person name="Kuo A."/>
            <person name="Liang C."/>
            <person name="Lipzen A."/>
            <person name="Lutzoni F."/>
            <person name="Magnuson J."/>
            <person name="Mondo S."/>
            <person name="Nolan M."/>
            <person name="Ohm R."/>
            <person name="Pangilinan J."/>
            <person name="Park H.-J."/>
            <person name="Ramirez L."/>
            <person name="Alfaro M."/>
            <person name="Sun H."/>
            <person name="Tritt A."/>
            <person name="Yoshinaga Y."/>
            <person name="Zwiers L.-H."/>
            <person name="Turgeon B."/>
            <person name="Goodwin S."/>
            <person name="Spatafora J."/>
            <person name="Crous P."/>
            <person name="Grigoriev I."/>
        </authorList>
    </citation>
    <scope>NUCLEOTIDE SEQUENCE</scope>
    <source>
        <strain evidence="2">CBS 133067</strain>
    </source>
</reference>
<dbReference type="SUPFAM" id="SSF49870">
    <property type="entry name" value="Osmotin, thaumatin-like protein"/>
    <property type="match status" value="1"/>
</dbReference>
<protein>
    <submittedName>
        <fullName evidence="2">Osmotin, thaumatin-like protein</fullName>
    </submittedName>
</protein>
<keyword evidence="3" id="KW-1185">Reference proteome</keyword>
<dbReference type="PANTHER" id="PTHR31048">
    <property type="entry name" value="OS03G0233200 PROTEIN"/>
    <property type="match status" value="1"/>
</dbReference>
<accession>A0A9P4IIS4</accession>
<dbReference type="PROSITE" id="PS00316">
    <property type="entry name" value="THAUMATIN_1"/>
    <property type="match status" value="1"/>
</dbReference>
<feature type="disulfide bond" evidence="1">
    <location>
        <begin position="219"/>
        <end position="252"/>
    </location>
</feature>
<name>A0A9P4IIS4_9PEZI</name>
<dbReference type="Proteomes" id="UP000799772">
    <property type="component" value="Unassembled WGS sequence"/>
</dbReference>
<dbReference type="EMBL" id="ML978126">
    <property type="protein sequence ID" value="KAF2099227.1"/>
    <property type="molecule type" value="Genomic_DNA"/>
</dbReference>
<dbReference type="OrthoDB" id="430315at2759"/>
<feature type="disulfide bond" evidence="1">
    <location>
        <begin position="47"/>
        <end position="317"/>
    </location>
</feature>
<evidence type="ECO:0000313" key="3">
    <source>
        <dbReference type="Proteomes" id="UP000799772"/>
    </source>
</evidence>
<dbReference type="InterPro" id="IPR001938">
    <property type="entry name" value="Thaumatin"/>
</dbReference>
<feature type="disulfide bond" evidence="1">
    <location>
        <begin position="94"/>
        <end position="104"/>
    </location>
</feature>
<comment type="caution">
    <text evidence="2">The sequence shown here is derived from an EMBL/GenBank/DDBJ whole genome shotgun (WGS) entry which is preliminary data.</text>
</comment>
<dbReference type="InterPro" id="IPR017949">
    <property type="entry name" value="Thaumatin_CS"/>
</dbReference>
<sequence length="360" mass="38343">MRLALPFYASQLFVLADAIYHHHSREIVARESPSSKSTVPLVITNSCRDTIWPGIETQGGDGPDSNGFELQPASQKNLSVAINWNGRVWARTNCTFDSIGTGSCGTGDCGGKLNCTGTGTAATLAEFNLPAYENQSFYDISLVDGYNLPLAIQVIPNPHGGSAPPPNNTNPSCVGSVEYLAPSDFNPYSSPNQQFLGTSSSNPLPFDSDISSRDASTWCPYDLQQNPLKDIGGERCPCLAGADAAHPPFNPCLSACSKYGDAKFCCVDKYDSASNCGPNYYSEAAKRICPDAYSYAYDDDKSTFAVSTGSGFEVVFCPGGRSTTILKTLAMGNSATSAAHKKYRTADVRRASDAGMSQKV</sequence>
<proteinExistence type="predicted"/>